<evidence type="ECO:0000313" key="7">
    <source>
        <dbReference type="Proteomes" id="UP000005835"/>
    </source>
</evidence>
<feature type="binding site" evidence="4">
    <location>
        <begin position="98"/>
        <end position="100"/>
    </location>
    <ligand>
        <name>3-dehydroquinate</name>
        <dbReference type="ChEBI" id="CHEBI:32364"/>
    </ligand>
</feature>
<comment type="caution">
    <text evidence="4">Lacks conserved residue(s) required for the propagation of feature annotation.</text>
</comment>
<dbReference type="RefSeq" id="WP_005436883.1">
    <property type="nucleotide sequence ID" value="NZ_JH815520.1"/>
</dbReference>
<comment type="similarity">
    <text evidence="4">Belongs to the type-I 3-dehydroquinase family.</text>
</comment>
<dbReference type="GO" id="GO:0003855">
    <property type="term" value="F:3-dehydroquinate dehydratase activity"/>
    <property type="evidence" value="ECO:0007669"/>
    <property type="project" value="UniProtKB-UniRule"/>
</dbReference>
<dbReference type="OrthoDB" id="9813659at2"/>
<dbReference type="STRING" id="742823.HMPREF9465_02112"/>
<keyword evidence="7" id="KW-1185">Reference proteome</keyword>
<dbReference type="HOGENOM" id="CLU_064444_0_0_4"/>
<feature type="binding site" evidence="4">
    <location>
        <position position="284"/>
    </location>
    <ligand>
        <name>3-dehydroquinate</name>
        <dbReference type="ChEBI" id="CHEBI:32364"/>
    </ligand>
</feature>
<evidence type="ECO:0000256" key="1">
    <source>
        <dbReference type="ARBA" id="ARBA00001864"/>
    </source>
</evidence>
<dbReference type="SUPFAM" id="SSF51569">
    <property type="entry name" value="Aldolase"/>
    <property type="match status" value="1"/>
</dbReference>
<dbReference type="AlphaFoldDB" id="K1JJG6"/>
<sequence>MDRRSFITGLAAGTAALAHTGLAQASTSEAFSKKTRPVDTMNRIGGWTNGSVEVIDIKGVRIGEGRPKLIAPTTSKTEADLIATVKKFADMPALNVIEVRIDYLGKIDPKDYARITRDAYAAAGDKVVLVTLRNGTDGGPFIADDEWYGCVYEAVLTEGRADIVDLELFRDRAMIDRLVKLARKQGVKVIISDHEFNFTPDEDEIIRRLMLEEQAGADILKIAVMAHSPEDALAVMSATAKMRHYHSARPMLTMAMGRAGVLTRITGEGFGSDMTFASVGGKASAPGQIPAEDCLRVLETLHKAMNP</sequence>
<feature type="active site" description="Schiff-base intermediate with substrate" evidence="4">
    <location>
        <position position="221"/>
    </location>
</feature>
<gene>
    <name evidence="4" type="primary">aroD</name>
    <name evidence="6" type="ORF">HMPREF9465_02112</name>
</gene>
<dbReference type="GO" id="GO:0008652">
    <property type="term" value="P:amino acid biosynthetic process"/>
    <property type="evidence" value="ECO:0007669"/>
    <property type="project" value="UniProtKB-KW"/>
</dbReference>
<dbReference type="GO" id="GO:0009073">
    <property type="term" value="P:aromatic amino acid family biosynthetic process"/>
    <property type="evidence" value="ECO:0007669"/>
    <property type="project" value="UniProtKB-KW"/>
</dbReference>
<dbReference type="eggNOG" id="COG0710">
    <property type="taxonomic scope" value="Bacteria"/>
</dbReference>
<keyword evidence="4" id="KW-0028">Amino-acid biosynthesis</keyword>
<dbReference type="GO" id="GO:0046279">
    <property type="term" value="P:3,4-dihydroxybenzoate biosynthetic process"/>
    <property type="evidence" value="ECO:0007669"/>
    <property type="project" value="UniProtKB-ARBA"/>
</dbReference>
<dbReference type="PROSITE" id="PS51318">
    <property type="entry name" value="TAT"/>
    <property type="match status" value="1"/>
</dbReference>
<reference evidence="6 7" key="1">
    <citation type="submission" date="2012-05" db="EMBL/GenBank/DDBJ databases">
        <title>The Genome Sequence of Sutterella wadsworthensis 2_1_59BFAA.</title>
        <authorList>
            <consortium name="The Broad Institute Genome Sequencing Platform"/>
            <person name="Earl A."/>
            <person name="Ward D."/>
            <person name="Feldgarden M."/>
            <person name="Gevers D."/>
            <person name="Daigneault M."/>
            <person name="Strauss J."/>
            <person name="Allen-Vercoe E."/>
            <person name="Walker B."/>
            <person name="Young S.K."/>
            <person name="Zeng Q."/>
            <person name="Gargeya S."/>
            <person name="Fitzgerald M."/>
            <person name="Haas B."/>
            <person name="Abouelleil A."/>
            <person name="Alvarado L."/>
            <person name="Arachchi H.M."/>
            <person name="Berlin A.M."/>
            <person name="Chapman S.B."/>
            <person name="Goldberg J."/>
            <person name="Griggs A."/>
            <person name="Gujja S."/>
            <person name="Hansen M."/>
            <person name="Howarth C."/>
            <person name="Imamovic A."/>
            <person name="Larimer J."/>
            <person name="McCowen C."/>
            <person name="Montmayeur A."/>
            <person name="Murphy C."/>
            <person name="Neiman D."/>
            <person name="Pearson M."/>
            <person name="Priest M."/>
            <person name="Roberts A."/>
            <person name="Saif S."/>
            <person name="Shea T."/>
            <person name="Sisk P."/>
            <person name="Sykes S."/>
            <person name="Wortman J."/>
            <person name="Nusbaum C."/>
            <person name="Birren B."/>
        </authorList>
    </citation>
    <scope>NUCLEOTIDE SEQUENCE [LARGE SCALE GENOMIC DNA]</scope>
    <source>
        <strain evidence="6 7">2_1_59BFAA</strain>
    </source>
</reference>
<comment type="caution">
    <text evidence="6">The sequence shown here is derived from an EMBL/GenBank/DDBJ whole genome shotgun (WGS) entry which is preliminary data.</text>
</comment>
<dbReference type="UniPathway" id="UPA00053">
    <property type="reaction ID" value="UER00086"/>
</dbReference>
<keyword evidence="5" id="KW-0732">Signal</keyword>
<feature type="signal peptide" evidence="5">
    <location>
        <begin position="1"/>
        <end position="25"/>
    </location>
</feature>
<keyword evidence="3 4" id="KW-0704">Schiff base</keyword>
<dbReference type="InterPro" id="IPR013785">
    <property type="entry name" value="Aldolase_TIM"/>
</dbReference>
<dbReference type="EMBL" id="ADMG01000047">
    <property type="protein sequence ID" value="EKB30286.1"/>
    <property type="molecule type" value="Genomic_DNA"/>
</dbReference>
<accession>K1JJG6</accession>
<dbReference type="EC" id="4.2.1.10" evidence="4"/>
<feature type="binding site" evidence="4">
    <location>
        <position position="133"/>
    </location>
    <ligand>
        <name>3-dehydroquinate</name>
        <dbReference type="ChEBI" id="CHEBI:32364"/>
    </ligand>
</feature>
<dbReference type="InterPro" id="IPR050146">
    <property type="entry name" value="Type-I_3-dehydroquinase"/>
</dbReference>
<dbReference type="InterPro" id="IPR001381">
    <property type="entry name" value="DHquinase_I"/>
</dbReference>
<dbReference type="FunFam" id="3.20.20.70:FF:000047">
    <property type="entry name" value="3-dehydroquinate dehydratase"/>
    <property type="match status" value="1"/>
</dbReference>
<keyword evidence="2 4" id="KW-0456">Lyase</keyword>
<dbReference type="NCBIfam" id="TIGR01093">
    <property type="entry name" value="aroD"/>
    <property type="match status" value="1"/>
</dbReference>
<evidence type="ECO:0000256" key="2">
    <source>
        <dbReference type="ARBA" id="ARBA00023239"/>
    </source>
</evidence>
<comment type="pathway">
    <text evidence="4">Metabolic intermediate biosynthesis; chorismate biosynthesis; chorismate from D-erythrose 4-phosphate and phosphoenolpyruvate: step 3/7.</text>
</comment>
<dbReference type="PANTHER" id="PTHR43699:SF1">
    <property type="entry name" value="3-DEHYDROQUINATE DEHYDRATASE"/>
    <property type="match status" value="1"/>
</dbReference>
<dbReference type="HAMAP" id="MF_00214">
    <property type="entry name" value="AroD"/>
    <property type="match status" value="1"/>
</dbReference>
<evidence type="ECO:0000313" key="6">
    <source>
        <dbReference type="EMBL" id="EKB30286.1"/>
    </source>
</evidence>
<proteinExistence type="inferred from homology"/>
<dbReference type="Pfam" id="PF01487">
    <property type="entry name" value="DHquinase_I"/>
    <property type="match status" value="1"/>
</dbReference>
<dbReference type="PANTHER" id="PTHR43699">
    <property type="entry name" value="3-DEHYDROQUINATE DEHYDRATASE"/>
    <property type="match status" value="1"/>
</dbReference>
<comment type="subunit">
    <text evidence="4">Homodimer.</text>
</comment>
<dbReference type="CDD" id="cd00502">
    <property type="entry name" value="DHQase_I"/>
    <property type="match status" value="1"/>
</dbReference>
<dbReference type="Gene3D" id="3.20.20.70">
    <property type="entry name" value="Aldolase class I"/>
    <property type="match status" value="1"/>
</dbReference>
<evidence type="ECO:0000256" key="4">
    <source>
        <dbReference type="HAMAP-Rule" id="MF_00214"/>
    </source>
</evidence>
<organism evidence="6 7">
    <name type="scientific">Sutterella wadsworthensis 2_1_59BFAA</name>
    <dbReference type="NCBI Taxonomy" id="742823"/>
    <lineage>
        <taxon>Bacteria</taxon>
        <taxon>Pseudomonadati</taxon>
        <taxon>Pseudomonadota</taxon>
        <taxon>Betaproteobacteria</taxon>
        <taxon>Burkholderiales</taxon>
        <taxon>Sutterellaceae</taxon>
        <taxon>Sutterella</taxon>
    </lineage>
</organism>
<comment type="catalytic activity">
    <reaction evidence="1 4">
        <text>3-dehydroquinate = 3-dehydroshikimate + H2O</text>
        <dbReference type="Rhea" id="RHEA:21096"/>
        <dbReference type="ChEBI" id="CHEBI:15377"/>
        <dbReference type="ChEBI" id="CHEBI:16630"/>
        <dbReference type="ChEBI" id="CHEBI:32364"/>
        <dbReference type="EC" id="4.2.1.10"/>
    </reaction>
</comment>
<keyword evidence="4" id="KW-0057">Aromatic amino acid biosynthesis</keyword>
<name>K1JJG6_9BURK</name>
<dbReference type="PATRIC" id="fig|742823.3.peg.2119"/>
<evidence type="ECO:0000256" key="5">
    <source>
        <dbReference type="SAM" id="SignalP"/>
    </source>
</evidence>
<feature type="chain" id="PRO_5003846281" description="3-dehydroquinate dehydratase" evidence="5">
    <location>
        <begin position="26"/>
        <end position="307"/>
    </location>
</feature>
<protein>
    <recommendedName>
        <fullName evidence="4">3-dehydroquinate dehydratase</fullName>
        <shortName evidence="4">3-dehydroquinase</shortName>
        <ecNumber evidence="4">4.2.1.10</ecNumber>
    </recommendedName>
    <alternativeName>
        <fullName evidence="4">Type I DHQase</fullName>
    </alternativeName>
    <alternativeName>
        <fullName evidence="4">Type I dehydroquinase</fullName>
        <shortName evidence="4">DHQ1</shortName>
    </alternativeName>
</protein>
<feature type="active site" description="Proton donor/acceptor" evidence="4">
    <location>
        <position position="194"/>
    </location>
</feature>
<feature type="binding site" evidence="4">
    <location>
        <position position="288"/>
    </location>
    <ligand>
        <name>3-dehydroquinate</name>
        <dbReference type="ChEBI" id="CHEBI:32364"/>
    </ligand>
</feature>
<feature type="binding site" evidence="4">
    <location>
        <position position="264"/>
    </location>
    <ligand>
        <name>3-dehydroquinate</name>
        <dbReference type="ChEBI" id="CHEBI:32364"/>
    </ligand>
</feature>
<evidence type="ECO:0000256" key="3">
    <source>
        <dbReference type="ARBA" id="ARBA00023270"/>
    </source>
</evidence>
<dbReference type="Proteomes" id="UP000005835">
    <property type="component" value="Unassembled WGS sequence"/>
</dbReference>
<dbReference type="InterPro" id="IPR006311">
    <property type="entry name" value="TAT_signal"/>
</dbReference>
<comment type="function">
    <text evidence="4">Involved in the third step of the chorismate pathway, which leads to the biosynthesis of aromatic amino acids. Catalyzes the cis-dehydration of 3-dehydroquinate (DHQ) and introduces the first double bond of the aromatic ring to yield 3-dehydroshikimate.</text>
</comment>
<dbReference type="GO" id="GO:0009423">
    <property type="term" value="P:chorismate biosynthetic process"/>
    <property type="evidence" value="ECO:0007669"/>
    <property type="project" value="UniProtKB-UniRule"/>
</dbReference>